<feature type="transmembrane region" description="Helical" evidence="1">
    <location>
        <begin position="26"/>
        <end position="48"/>
    </location>
</feature>
<keyword evidence="1" id="KW-0812">Transmembrane</keyword>
<evidence type="ECO:0000256" key="1">
    <source>
        <dbReference type="SAM" id="Phobius"/>
    </source>
</evidence>
<dbReference type="AlphaFoldDB" id="A0A1G2FDC9"/>
<gene>
    <name evidence="2" type="ORF">A2815_02005</name>
</gene>
<keyword evidence="1" id="KW-1133">Transmembrane helix</keyword>
<dbReference type="EMBL" id="MHMY01000009">
    <property type="protein sequence ID" value="OGZ35608.1"/>
    <property type="molecule type" value="Genomic_DNA"/>
</dbReference>
<name>A0A1G2FDC9_9BACT</name>
<dbReference type="Proteomes" id="UP000176974">
    <property type="component" value="Unassembled WGS sequence"/>
</dbReference>
<evidence type="ECO:0000313" key="3">
    <source>
        <dbReference type="Proteomes" id="UP000176974"/>
    </source>
</evidence>
<accession>A0A1G2FDC9</accession>
<sequence length="177" mass="20382">MRTLLLNLYDYFSIHFTSSDWGRTFLFIKSFSLMLSFMLFAALVFLIIKLRVDIKNSVQIVTKSVGASSRPKRRMSREWSAVLKKLESGEESNLKLAIIEADKILDNILKKSGYKGDNMGERLKQITSAQIANIDAIWQAHKIRNNIVHDPDFRLTRQDAENAVKIYQRALEDLMAL</sequence>
<evidence type="ECO:0000313" key="2">
    <source>
        <dbReference type="EMBL" id="OGZ35608.1"/>
    </source>
</evidence>
<protein>
    <submittedName>
        <fullName evidence="2">Uncharacterized protein</fullName>
    </submittedName>
</protein>
<organism evidence="2 3">
    <name type="scientific">Candidatus Portnoybacteria bacterium RIFCSPHIGHO2_01_FULL_40_12b</name>
    <dbReference type="NCBI Taxonomy" id="1801994"/>
    <lineage>
        <taxon>Bacteria</taxon>
        <taxon>Candidatus Portnoyibacteriota</taxon>
    </lineage>
</organism>
<keyword evidence="1" id="KW-0472">Membrane</keyword>
<proteinExistence type="predicted"/>
<comment type="caution">
    <text evidence="2">The sequence shown here is derived from an EMBL/GenBank/DDBJ whole genome shotgun (WGS) entry which is preliminary data.</text>
</comment>
<reference evidence="2 3" key="1">
    <citation type="journal article" date="2016" name="Nat. Commun.">
        <title>Thousands of microbial genomes shed light on interconnected biogeochemical processes in an aquifer system.</title>
        <authorList>
            <person name="Anantharaman K."/>
            <person name="Brown C.T."/>
            <person name="Hug L.A."/>
            <person name="Sharon I."/>
            <person name="Castelle C.J."/>
            <person name="Probst A.J."/>
            <person name="Thomas B.C."/>
            <person name="Singh A."/>
            <person name="Wilkins M.J."/>
            <person name="Karaoz U."/>
            <person name="Brodie E.L."/>
            <person name="Williams K.H."/>
            <person name="Hubbard S.S."/>
            <person name="Banfield J.F."/>
        </authorList>
    </citation>
    <scope>NUCLEOTIDE SEQUENCE [LARGE SCALE GENOMIC DNA]</scope>
</reference>